<evidence type="ECO:0000313" key="6">
    <source>
        <dbReference type="EMBL" id="QZT34836.1"/>
    </source>
</evidence>
<dbReference type="CDD" id="cd06127">
    <property type="entry name" value="DEDDh"/>
    <property type="match status" value="1"/>
</dbReference>
<keyword evidence="8" id="KW-1185">Reference proteome</keyword>
<dbReference type="Gene3D" id="3.30.420.10">
    <property type="entry name" value="Ribonuclease H-like superfamily/Ribonuclease H"/>
    <property type="match status" value="1"/>
</dbReference>
<keyword evidence="2" id="KW-0378">Hydrolase</keyword>
<dbReference type="PANTHER" id="PTHR30231">
    <property type="entry name" value="DNA POLYMERASE III SUBUNIT EPSILON"/>
    <property type="match status" value="1"/>
</dbReference>
<dbReference type="SUPFAM" id="SSF53098">
    <property type="entry name" value="Ribonuclease H-like"/>
    <property type="match status" value="1"/>
</dbReference>
<dbReference type="EMBL" id="CP082237">
    <property type="protein sequence ID" value="QZT34836.1"/>
    <property type="molecule type" value="Genomic_DNA"/>
</dbReference>
<dbReference type="RefSeq" id="WP_007504215.1">
    <property type="nucleotide sequence ID" value="NZ_AFCE01000122.1"/>
</dbReference>
<dbReference type="OrthoDB" id="9776650at2"/>
<reference evidence="5 7" key="1">
    <citation type="journal article" date="2011" name="J. Bacteriol.">
        <title>Draft genome sequence of the thermoalkaliphilic Caldalkalibacillus thermarum strain TA2.A1.</title>
        <authorList>
            <person name="Kalamorz F."/>
            <person name="Keis S."/>
            <person name="McMillan D.G."/>
            <person name="Olsson K."/>
            <person name="Stanton J.A."/>
            <person name="Stockwell P."/>
            <person name="Black M.A."/>
            <person name="Klingeman D.M."/>
            <person name="Land M.L."/>
            <person name="Han C.S."/>
            <person name="Martin S.L."/>
            <person name="Becher S.A."/>
            <person name="Peddie C.J."/>
            <person name="Morgan H.W."/>
            <person name="Matthies D."/>
            <person name="Preiss L."/>
            <person name="Meier T."/>
            <person name="Brown S.D."/>
            <person name="Cook G.M."/>
        </authorList>
    </citation>
    <scope>NUCLEOTIDE SEQUENCE [LARGE SCALE GENOMIC DNA]</scope>
    <source>
        <strain evidence="5 7">TA2.A1</strain>
    </source>
</reference>
<keyword evidence="3 5" id="KW-0269">Exonuclease</keyword>
<dbReference type="EMBL" id="AFCE01000122">
    <property type="protein sequence ID" value="EGL83138.1"/>
    <property type="molecule type" value="Genomic_DNA"/>
</dbReference>
<dbReference type="Proteomes" id="UP000010716">
    <property type="component" value="Unassembled WGS sequence"/>
</dbReference>
<reference evidence="6" key="3">
    <citation type="submission" date="2021-08" db="EMBL/GenBank/DDBJ databases">
        <authorList>
            <person name="de Jong S."/>
            <person name="van den Broek M."/>
            <person name="Merkel A."/>
            <person name="de la Torre Cortes P."/>
            <person name="Kalamorz F."/>
            <person name="Cook G."/>
            <person name="van Loosdrecht M."/>
            <person name="McMillan D."/>
        </authorList>
    </citation>
    <scope>NUCLEOTIDE SEQUENCE</scope>
    <source>
        <strain evidence="6">TA2.A1</strain>
    </source>
</reference>
<evidence type="ECO:0000313" key="8">
    <source>
        <dbReference type="Proteomes" id="UP000825179"/>
    </source>
</evidence>
<dbReference type="Proteomes" id="UP000825179">
    <property type="component" value="Chromosome"/>
</dbReference>
<dbReference type="eggNOG" id="COG0847">
    <property type="taxonomic scope" value="Bacteria"/>
</dbReference>
<accession>F5L688</accession>
<dbReference type="InterPro" id="IPR013520">
    <property type="entry name" value="Ribonucl_H"/>
</dbReference>
<organism evidence="5 7">
    <name type="scientific">Caldalkalibacillus thermarum (strain TA2.A1)</name>
    <dbReference type="NCBI Taxonomy" id="986075"/>
    <lineage>
        <taxon>Bacteria</taxon>
        <taxon>Bacillati</taxon>
        <taxon>Bacillota</taxon>
        <taxon>Bacilli</taxon>
        <taxon>Bacillales</taxon>
        <taxon>Bacillaceae</taxon>
        <taxon>Caldalkalibacillus</taxon>
    </lineage>
</organism>
<reference evidence="6 8" key="2">
    <citation type="journal article" date="2020" name="Extremophiles">
        <title>Genomic analysis of Caldalkalibacillus thermarum TA2.A1 reveals aerobic alkaliphilic metabolism and evolutionary hallmarks linking alkaliphilic bacteria and plant life.</title>
        <authorList>
            <person name="de Jong S.I."/>
            <person name="van den Broek M.A."/>
            <person name="Merkel A.Y."/>
            <person name="de la Torre Cortes P."/>
            <person name="Kalamorz F."/>
            <person name="Cook G.M."/>
            <person name="van Loosdrecht M.C.M."/>
            <person name="McMillan D.G.G."/>
        </authorList>
    </citation>
    <scope>NUCLEOTIDE SEQUENCE [LARGE SCALE GENOMIC DNA]</scope>
    <source>
        <strain evidence="6 8">TA2.A1</strain>
    </source>
</reference>
<feature type="domain" description="Exonuclease" evidence="4">
    <location>
        <begin position="26"/>
        <end position="197"/>
    </location>
</feature>
<sequence>MFWKRKKLPFNFIQPVPLSTPLEQLSFAVVDTETTGLAVHRQDRLLELAAVIVQDNQVTDHIFHQRVNPGGQIPQPIQKLTGIKPEDVHGAPDAVTAIERFFQFLNRFEGAGWAGFHLSFDLTVLKQELKRKRYAFDRPPSLELVHLVRLFNPSASLKSLEELAQNWQVPCFKRHTAVGDALTSAYLLTRLIEHCLNRGICTWGDLIQALEQKQEQFA</sequence>
<gene>
    <name evidence="5" type="ORF">CathTA2_1301</name>
    <name evidence="6" type="ORF">HUR95_06165</name>
</gene>
<dbReference type="GO" id="GO:0003676">
    <property type="term" value="F:nucleic acid binding"/>
    <property type="evidence" value="ECO:0007669"/>
    <property type="project" value="InterPro"/>
</dbReference>
<dbReference type="PANTHER" id="PTHR30231:SF4">
    <property type="entry name" value="PROTEIN NEN2"/>
    <property type="match status" value="1"/>
</dbReference>
<name>F5L688_CALTT</name>
<evidence type="ECO:0000259" key="4">
    <source>
        <dbReference type="SMART" id="SM00479"/>
    </source>
</evidence>
<protein>
    <submittedName>
        <fullName evidence="6">3'-5' exonuclease</fullName>
    </submittedName>
    <submittedName>
        <fullName evidence="5">Exonuclease RNase T and DNA polymerase III</fullName>
    </submittedName>
</protein>
<dbReference type="FunFam" id="3.30.420.10:FF:000045">
    <property type="entry name" value="3'-5' exonuclease DinG"/>
    <property type="match status" value="1"/>
</dbReference>
<evidence type="ECO:0000256" key="3">
    <source>
        <dbReference type="ARBA" id="ARBA00022839"/>
    </source>
</evidence>
<evidence type="ECO:0000256" key="1">
    <source>
        <dbReference type="ARBA" id="ARBA00022722"/>
    </source>
</evidence>
<dbReference type="KEGG" id="cthu:HUR95_06165"/>
<dbReference type="Pfam" id="PF00929">
    <property type="entry name" value="RNase_T"/>
    <property type="match status" value="1"/>
</dbReference>
<proteinExistence type="predicted"/>
<keyword evidence="1" id="KW-0540">Nuclease</keyword>
<dbReference type="AlphaFoldDB" id="F5L688"/>
<dbReference type="GO" id="GO:0008408">
    <property type="term" value="F:3'-5' exonuclease activity"/>
    <property type="evidence" value="ECO:0007669"/>
    <property type="project" value="TreeGrafter"/>
</dbReference>
<dbReference type="SMART" id="SM00479">
    <property type="entry name" value="EXOIII"/>
    <property type="match status" value="1"/>
</dbReference>
<evidence type="ECO:0000313" key="5">
    <source>
        <dbReference type="EMBL" id="EGL83138.1"/>
    </source>
</evidence>
<evidence type="ECO:0000256" key="2">
    <source>
        <dbReference type="ARBA" id="ARBA00022801"/>
    </source>
</evidence>
<dbReference type="InterPro" id="IPR012337">
    <property type="entry name" value="RNaseH-like_sf"/>
</dbReference>
<dbReference type="InterPro" id="IPR036397">
    <property type="entry name" value="RNaseH_sf"/>
</dbReference>
<dbReference type="GO" id="GO:0005829">
    <property type="term" value="C:cytosol"/>
    <property type="evidence" value="ECO:0007669"/>
    <property type="project" value="TreeGrafter"/>
</dbReference>
<evidence type="ECO:0000313" key="7">
    <source>
        <dbReference type="Proteomes" id="UP000010716"/>
    </source>
</evidence>